<keyword evidence="2" id="KW-0808">Transferase</keyword>
<proteinExistence type="inferred from homology"/>
<dbReference type="GO" id="GO:0005829">
    <property type="term" value="C:cytosol"/>
    <property type="evidence" value="ECO:0007669"/>
    <property type="project" value="TreeGrafter"/>
</dbReference>
<dbReference type="InterPro" id="IPR012893">
    <property type="entry name" value="HipA-like_C"/>
</dbReference>
<evidence type="ECO:0000256" key="3">
    <source>
        <dbReference type="ARBA" id="ARBA00022777"/>
    </source>
</evidence>
<comment type="similarity">
    <text evidence="1">Belongs to the HipA Ser/Thr kinase family.</text>
</comment>
<dbReference type="InterPro" id="IPR052028">
    <property type="entry name" value="HipA_Ser/Thr_kinase"/>
</dbReference>
<dbReference type="PANTHER" id="PTHR37419">
    <property type="entry name" value="SERINE/THREONINE-PROTEIN KINASE TOXIN HIPA"/>
    <property type="match status" value="1"/>
</dbReference>
<dbReference type="AlphaFoldDB" id="A0A7X2TPC3"/>
<feature type="domain" description="HipA-like C-terminal" evidence="4">
    <location>
        <begin position="178"/>
        <end position="386"/>
    </location>
</feature>
<dbReference type="RefSeq" id="WP_154424155.1">
    <property type="nucleotide sequence ID" value="NZ_VUNN01000001.1"/>
</dbReference>
<keyword evidence="6" id="KW-1185">Reference proteome</keyword>
<evidence type="ECO:0000256" key="2">
    <source>
        <dbReference type="ARBA" id="ARBA00022679"/>
    </source>
</evidence>
<sequence length="419" mass="47901">MAEKKIFVFDSFSNINPILIGYMYIDIVRGNELVSFEFDENYLDTIMPKVKLDPDLSYRSGRQYAYGKRIFGLFADSSPNIWGRALLKKKERILADKVGKKPSKLFESDFLLGVYDETRMGGLRFKTHLDGPFISSDIDNTIPPWTSLRKLEASVKAFESDDIENDDSWFDQLIKPGSSLGGARPKANVSDTSNNLWIAKFPSRNDSYDVGAWEMVVHDLAKMCMLNVVEAKLERFSKFGSTYLVRRFDRDKNKRIHFASAMTLLGKTDGQSSSDGISYLDIVDFIKENGINPKRDLRELWRRIVFNMAVSNTDDHLRNHGFIYNRQGWSLSPLYDVNPIPYGDELSLNVDEYNPNISFELAIEVSNKFSVTKAEATEYCDEVSNIINSNYKNIAKSYGLSNREIDDMSPAFYLCSKKN</sequence>
<comment type="caution">
    <text evidence="5">The sequence shown here is derived from an EMBL/GenBank/DDBJ whole genome shotgun (WGS) entry which is preliminary data.</text>
</comment>
<organism evidence="5 6">
    <name type="scientific">Bullifex porci</name>
    <dbReference type="NCBI Taxonomy" id="2606638"/>
    <lineage>
        <taxon>Bacteria</taxon>
        <taxon>Pseudomonadati</taxon>
        <taxon>Spirochaetota</taxon>
        <taxon>Spirochaetia</taxon>
        <taxon>Spirochaetales</taxon>
        <taxon>Spirochaetaceae</taxon>
        <taxon>Bullifex</taxon>
    </lineage>
</organism>
<dbReference type="Pfam" id="PF07804">
    <property type="entry name" value="HipA_C"/>
    <property type="match status" value="1"/>
</dbReference>
<dbReference type="GO" id="GO:0004674">
    <property type="term" value="F:protein serine/threonine kinase activity"/>
    <property type="evidence" value="ECO:0007669"/>
    <property type="project" value="TreeGrafter"/>
</dbReference>
<gene>
    <name evidence="5" type="ORF">FYJ80_00435</name>
</gene>
<accession>A0A7X2TPC3</accession>
<evidence type="ECO:0000313" key="6">
    <source>
        <dbReference type="Proteomes" id="UP000460549"/>
    </source>
</evidence>
<evidence type="ECO:0000256" key="1">
    <source>
        <dbReference type="ARBA" id="ARBA00010164"/>
    </source>
</evidence>
<dbReference type="Gene3D" id="1.10.1070.20">
    <property type="match status" value="1"/>
</dbReference>
<dbReference type="EMBL" id="VUNN01000001">
    <property type="protein sequence ID" value="MSU05254.1"/>
    <property type="molecule type" value="Genomic_DNA"/>
</dbReference>
<evidence type="ECO:0000259" key="4">
    <source>
        <dbReference type="Pfam" id="PF07804"/>
    </source>
</evidence>
<dbReference type="Proteomes" id="UP000460549">
    <property type="component" value="Unassembled WGS sequence"/>
</dbReference>
<reference evidence="5 6" key="1">
    <citation type="submission" date="2019-08" db="EMBL/GenBank/DDBJ databases">
        <title>In-depth cultivation of the pig gut microbiome towards novel bacterial diversity and tailored functional studies.</title>
        <authorList>
            <person name="Wylensek D."/>
            <person name="Hitch T.C.A."/>
            <person name="Clavel T."/>
        </authorList>
    </citation>
    <scope>NUCLEOTIDE SEQUENCE [LARGE SCALE GENOMIC DNA]</scope>
    <source>
        <strain evidence="5 6">NM-380-WT-3C1</strain>
    </source>
</reference>
<protein>
    <submittedName>
        <fullName evidence="5">HipA domain-containing protein</fullName>
    </submittedName>
</protein>
<dbReference type="PANTHER" id="PTHR37419:SF8">
    <property type="entry name" value="TOXIN YJJJ"/>
    <property type="match status" value="1"/>
</dbReference>
<keyword evidence="3" id="KW-0418">Kinase</keyword>
<evidence type="ECO:0000313" key="5">
    <source>
        <dbReference type="EMBL" id="MSU05254.1"/>
    </source>
</evidence>
<name>A0A7X2TPC3_9SPIO</name>